<dbReference type="InterPro" id="IPR002491">
    <property type="entry name" value="ABC_transptr_periplasmic_BD"/>
</dbReference>
<protein>
    <submittedName>
        <fullName evidence="3">Iron complex transport system substrate-binding protein</fullName>
    </submittedName>
</protein>
<dbReference type="PANTHER" id="PTHR30535:SF34">
    <property type="entry name" value="MOLYBDATE-BINDING PROTEIN MOLA"/>
    <property type="match status" value="1"/>
</dbReference>
<proteinExistence type="inferred from homology"/>
<dbReference type="Pfam" id="PF01497">
    <property type="entry name" value="Peripla_BP_2"/>
    <property type="match status" value="1"/>
</dbReference>
<gene>
    <name evidence="3" type="ORF">SAMN04490247_2429</name>
</gene>
<dbReference type="PROSITE" id="PS50983">
    <property type="entry name" value="FE_B12_PBP"/>
    <property type="match status" value="1"/>
</dbReference>
<dbReference type="SUPFAM" id="SSF53807">
    <property type="entry name" value="Helical backbone' metal receptor"/>
    <property type="match status" value="1"/>
</dbReference>
<organism evidence="3 4">
    <name type="scientific">Salimicrobium halophilum</name>
    <dbReference type="NCBI Taxonomy" id="86666"/>
    <lineage>
        <taxon>Bacteria</taxon>
        <taxon>Bacillati</taxon>
        <taxon>Bacillota</taxon>
        <taxon>Bacilli</taxon>
        <taxon>Bacillales</taxon>
        <taxon>Bacillaceae</taxon>
        <taxon>Salimicrobium</taxon>
    </lineage>
</organism>
<name>A0A1G8UVP6_9BACI</name>
<sequence length="297" mass="33871">MLIDESEIFPQEGWYSMRLISICPSNTELSVYLGLKESLVGVDNYSDWPEEVLGLPRLGPDLSIDMDKVEELQPDLVLASLTVPGMEKNIEELENREIPYVIVPNPTTLTEVGECLLFVGEATGTKEKALKLKKKYDSILGYYQRLSTQVEQPKTVYWEWWPKPIFTPGAENWLTEISELSGGSNIFEDQQKASVETDWDDVRERDPDVFCVVWVGVEHEKVNTKVIYRRDRAEEMRSLNNGNLHVLEEPLFCRPSPRLLLGLVKIANILHPSVYPSFPEGMDPLIDHAKGWGFSDD</sequence>
<evidence type="ECO:0000313" key="4">
    <source>
        <dbReference type="Proteomes" id="UP000199225"/>
    </source>
</evidence>
<comment type="similarity">
    <text evidence="1">Belongs to the bacterial solute-binding protein 8 family.</text>
</comment>
<dbReference type="AlphaFoldDB" id="A0A1G8UVP6"/>
<dbReference type="CDD" id="cd01144">
    <property type="entry name" value="BtuF"/>
    <property type="match status" value="1"/>
</dbReference>
<dbReference type="InterPro" id="IPR050902">
    <property type="entry name" value="ABC_Transporter_SBP"/>
</dbReference>
<dbReference type="EMBL" id="FNEV01000007">
    <property type="protein sequence ID" value="SDJ57868.1"/>
    <property type="molecule type" value="Genomic_DNA"/>
</dbReference>
<dbReference type="Gene3D" id="3.40.50.1980">
    <property type="entry name" value="Nitrogenase molybdenum iron protein domain"/>
    <property type="match status" value="2"/>
</dbReference>
<evidence type="ECO:0000259" key="2">
    <source>
        <dbReference type="PROSITE" id="PS50983"/>
    </source>
</evidence>
<reference evidence="4" key="1">
    <citation type="submission" date="2016-10" db="EMBL/GenBank/DDBJ databases">
        <authorList>
            <person name="Varghese N."/>
            <person name="Submissions S."/>
        </authorList>
    </citation>
    <scope>NUCLEOTIDE SEQUENCE [LARGE SCALE GENOMIC DNA]</scope>
    <source>
        <strain evidence="4">DSM 4771</strain>
    </source>
</reference>
<dbReference type="STRING" id="86666.SAMN04490247_2429"/>
<accession>A0A1G8UVP6</accession>
<dbReference type="PANTHER" id="PTHR30535">
    <property type="entry name" value="VITAMIN B12-BINDING PROTEIN"/>
    <property type="match status" value="1"/>
</dbReference>
<evidence type="ECO:0000313" key="3">
    <source>
        <dbReference type="EMBL" id="SDJ57868.1"/>
    </source>
</evidence>
<feature type="domain" description="Fe/B12 periplasmic-binding" evidence="2">
    <location>
        <begin position="18"/>
        <end position="278"/>
    </location>
</feature>
<keyword evidence="4" id="KW-1185">Reference proteome</keyword>
<evidence type="ECO:0000256" key="1">
    <source>
        <dbReference type="ARBA" id="ARBA00008814"/>
    </source>
</evidence>
<dbReference type="Proteomes" id="UP000199225">
    <property type="component" value="Unassembled WGS sequence"/>
</dbReference>